<dbReference type="KEGG" id="nml:Namu_2136"/>
<name>C8XJ49_NAKMY</name>
<dbReference type="RefSeq" id="WP_015747406.1">
    <property type="nucleotide sequence ID" value="NC_013235.1"/>
</dbReference>
<evidence type="ECO:0000313" key="1">
    <source>
        <dbReference type="EMBL" id="ACV78514.1"/>
    </source>
</evidence>
<dbReference type="EMBL" id="CP001737">
    <property type="protein sequence ID" value="ACV78514.1"/>
    <property type="molecule type" value="Genomic_DNA"/>
</dbReference>
<dbReference type="STRING" id="479431.Namu_2136"/>
<dbReference type="AlphaFoldDB" id="C8XJ49"/>
<accession>C8XJ49</accession>
<dbReference type="HOGENOM" id="CLU_2288519_0_0_11"/>
<proteinExistence type="predicted"/>
<gene>
    <name evidence="1" type="ordered locus">Namu_2136</name>
</gene>
<evidence type="ECO:0000313" key="2">
    <source>
        <dbReference type="Proteomes" id="UP000002218"/>
    </source>
</evidence>
<dbReference type="Proteomes" id="UP000002218">
    <property type="component" value="Chromosome"/>
</dbReference>
<protein>
    <recommendedName>
        <fullName evidence="3">PE domain-containing protein</fullName>
    </recommendedName>
</protein>
<reference evidence="2" key="1">
    <citation type="submission" date="2009-09" db="EMBL/GenBank/DDBJ databases">
        <title>The complete genome of Nakamurella multipartita DSM 44233.</title>
        <authorList>
            <consortium name="US DOE Joint Genome Institute (JGI-PGF)"/>
            <person name="Lucas S."/>
            <person name="Copeland A."/>
            <person name="Lapidus A."/>
            <person name="Glavina del Rio T."/>
            <person name="Dalin E."/>
            <person name="Tice H."/>
            <person name="Bruce D."/>
            <person name="Goodwin L."/>
            <person name="Pitluck S."/>
            <person name="Kyrpides N."/>
            <person name="Mavromatis K."/>
            <person name="Ivanova N."/>
            <person name="Ovchinnikova G."/>
            <person name="Sims D."/>
            <person name="Meincke L."/>
            <person name="Brettin T."/>
            <person name="Detter J.C."/>
            <person name="Han C."/>
            <person name="Larimer F."/>
            <person name="Land M."/>
            <person name="Hauser L."/>
            <person name="Markowitz V."/>
            <person name="Cheng J.-F."/>
            <person name="Hugenholtz P."/>
            <person name="Woyke T."/>
            <person name="Wu D."/>
            <person name="Klenk H.-P."/>
            <person name="Eisen J.A."/>
        </authorList>
    </citation>
    <scope>NUCLEOTIDE SEQUENCE [LARGE SCALE GENOMIC DNA]</scope>
    <source>
        <strain evidence="2">ATCC 700099 / DSM 44233 / CIP 104796 / JCM 9543 / NBRC 105858 / Y-104</strain>
    </source>
</reference>
<evidence type="ECO:0008006" key="3">
    <source>
        <dbReference type="Google" id="ProtNLM"/>
    </source>
</evidence>
<keyword evidence="2" id="KW-1185">Reference proteome</keyword>
<organism evidence="1 2">
    <name type="scientific">Nakamurella multipartita (strain ATCC 700099 / DSM 44233 / CIP 104796 / JCM 9543 / NBRC 105858 / Y-104)</name>
    <name type="common">Microsphaera multipartita</name>
    <dbReference type="NCBI Taxonomy" id="479431"/>
    <lineage>
        <taxon>Bacteria</taxon>
        <taxon>Bacillati</taxon>
        <taxon>Actinomycetota</taxon>
        <taxon>Actinomycetes</taxon>
        <taxon>Nakamurellales</taxon>
        <taxon>Nakamurellaceae</taxon>
        <taxon>Nakamurella</taxon>
    </lineage>
</organism>
<reference evidence="1 2" key="2">
    <citation type="journal article" date="2010" name="Stand. Genomic Sci.">
        <title>Complete genome sequence of Nakamurella multipartita type strain (Y-104).</title>
        <authorList>
            <person name="Tice H."/>
            <person name="Mayilraj S."/>
            <person name="Sims D."/>
            <person name="Lapidus A."/>
            <person name="Nolan M."/>
            <person name="Lucas S."/>
            <person name="Glavina Del Rio T."/>
            <person name="Copeland A."/>
            <person name="Cheng J.F."/>
            <person name="Meincke L."/>
            <person name="Bruce D."/>
            <person name="Goodwin L."/>
            <person name="Pitluck S."/>
            <person name="Ivanova N."/>
            <person name="Mavromatis K."/>
            <person name="Ovchinnikova G."/>
            <person name="Pati A."/>
            <person name="Chen A."/>
            <person name="Palaniappan K."/>
            <person name="Land M."/>
            <person name="Hauser L."/>
            <person name="Chang Y.J."/>
            <person name="Jeffries C.D."/>
            <person name="Detter J.C."/>
            <person name="Brettin T."/>
            <person name="Rohde M."/>
            <person name="Goker M."/>
            <person name="Bristow J."/>
            <person name="Eisen J.A."/>
            <person name="Markowitz V."/>
            <person name="Hugenholtz P."/>
            <person name="Kyrpides N.C."/>
            <person name="Klenk H.P."/>
            <person name="Chen F."/>
        </authorList>
    </citation>
    <scope>NUCLEOTIDE SEQUENCE [LARGE SCALE GENOMIC DNA]</scope>
    <source>
        <strain evidence="2">ATCC 700099 / DSM 44233 / CIP 104796 / JCM 9543 / NBRC 105858 / Y-104</strain>
    </source>
</reference>
<sequence>MTGPTLAVDSESIRAAATIVDQAAAAFAGGGTAQRPASPLTDGSLGASAAAQAAVAAAARQLARGQDATLGLAERTHTIAGAMTTAATFFDIVDSTIGALR</sequence>
<dbReference type="InParanoid" id="C8XJ49"/>